<keyword evidence="3" id="KW-1185">Reference proteome</keyword>
<proteinExistence type="predicted"/>
<gene>
    <name evidence="2" type="ORF">PILCRDRAFT_663716</name>
</gene>
<protein>
    <submittedName>
        <fullName evidence="2">Uncharacterized protein</fullName>
    </submittedName>
</protein>
<dbReference type="OrthoDB" id="2998233at2759"/>
<dbReference type="EMBL" id="KN833042">
    <property type="protein sequence ID" value="KIM75761.1"/>
    <property type="molecule type" value="Genomic_DNA"/>
</dbReference>
<name>A0A0C3F7E5_PILCF</name>
<evidence type="ECO:0000313" key="3">
    <source>
        <dbReference type="Proteomes" id="UP000054166"/>
    </source>
</evidence>
<keyword evidence="1" id="KW-0812">Transmembrane</keyword>
<organism evidence="2 3">
    <name type="scientific">Piloderma croceum (strain F 1598)</name>
    <dbReference type="NCBI Taxonomy" id="765440"/>
    <lineage>
        <taxon>Eukaryota</taxon>
        <taxon>Fungi</taxon>
        <taxon>Dikarya</taxon>
        <taxon>Basidiomycota</taxon>
        <taxon>Agaricomycotina</taxon>
        <taxon>Agaricomycetes</taxon>
        <taxon>Agaricomycetidae</taxon>
        <taxon>Atheliales</taxon>
        <taxon>Atheliaceae</taxon>
        <taxon>Piloderma</taxon>
    </lineage>
</organism>
<reference evidence="3" key="2">
    <citation type="submission" date="2015-01" db="EMBL/GenBank/DDBJ databases">
        <title>Evolutionary Origins and Diversification of the Mycorrhizal Mutualists.</title>
        <authorList>
            <consortium name="DOE Joint Genome Institute"/>
            <consortium name="Mycorrhizal Genomics Consortium"/>
            <person name="Kohler A."/>
            <person name="Kuo A."/>
            <person name="Nagy L.G."/>
            <person name="Floudas D."/>
            <person name="Copeland A."/>
            <person name="Barry K.W."/>
            <person name="Cichocki N."/>
            <person name="Veneault-Fourrey C."/>
            <person name="LaButti K."/>
            <person name="Lindquist E.A."/>
            <person name="Lipzen A."/>
            <person name="Lundell T."/>
            <person name="Morin E."/>
            <person name="Murat C."/>
            <person name="Riley R."/>
            <person name="Ohm R."/>
            <person name="Sun H."/>
            <person name="Tunlid A."/>
            <person name="Henrissat B."/>
            <person name="Grigoriev I.V."/>
            <person name="Hibbett D.S."/>
            <person name="Martin F."/>
        </authorList>
    </citation>
    <scope>NUCLEOTIDE SEQUENCE [LARGE SCALE GENOMIC DNA]</scope>
    <source>
        <strain evidence="3">F 1598</strain>
    </source>
</reference>
<feature type="transmembrane region" description="Helical" evidence="1">
    <location>
        <begin position="6"/>
        <end position="25"/>
    </location>
</feature>
<dbReference type="HOGENOM" id="CLU_1378604_0_0_1"/>
<feature type="transmembrane region" description="Helical" evidence="1">
    <location>
        <begin position="88"/>
        <end position="106"/>
    </location>
</feature>
<dbReference type="AlphaFoldDB" id="A0A0C3F7E5"/>
<accession>A0A0C3F7E5</accession>
<evidence type="ECO:0000256" key="1">
    <source>
        <dbReference type="SAM" id="Phobius"/>
    </source>
</evidence>
<feature type="transmembrane region" description="Helical" evidence="1">
    <location>
        <begin position="46"/>
        <end position="68"/>
    </location>
</feature>
<dbReference type="Proteomes" id="UP000054166">
    <property type="component" value="Unassembled WGS sequence"/>
</dbReference>
<keyword evidence="1" id="KW-1133">Transmembrane helix</keyword>
<evidence type="ECO:0000313" key="2">
    <source>
        <dbReference type="EMBL" id="KIM75761.1"/>
    </source>
</evidence>
<sequence>MSIAFLNVACCLQLIFMSLVIALFSTGITNGQYTPEVTKQFLAIKAIIWTNCGVVTIYIITILALSAITQLSFDADVWKRDIDASPSPFPMSIVMPYAFPFTARFFSCPSQTSQTTTTTTPETGQAYCLQGCTCTRKLLPPPSPPHIPIAPQLASRTSFAGSTLGGSTRSLVPIRLPTEMERRHSILVAFDGLVETAV</sequence>
<dbReference type="InParanoid" id="A0A0C3F7E5"/>
<keyword evidence="1" id="KW-0472">Membrane</keyword>
<reference evidence="2 3" key="1">
    <citation type="submission" date="2014-04" db="EMBL/GenBank/DDBJ databases">
        <authorList>
            <consortium name="DOE Joint Genome Institute"/>
            <person name="Kuo A."/>
            <person name="Tarkka M."/>
            <person name="Buscot F."/>
            <person name="Kohler A."/>
            <person name="Nagy L.G."/>
            <person name="Floudas D."/>
            <person name="Copeland A."/>
            <person name="Barry K.W."/>
            <person name="Cichocki N."/>
            <person name="Veneault-Fourrey C."/>
            <person name="LaButti K."/>
            <person name="Lindquist E.A."/>
            <person name="Lipzen A."/>
            <person name="Lundell T."/>
            <person name="Morin E."/>
            <person name="Murat C."/>
            <person name="Sun H."/>
            <person name="Tunlid A."/>
            <person name="Henrissat B."/>
            <person name="Grigoriev I.V."/>
            <person name="Hibbett D.S."/>
            <person name="Martin F."/>
            <person name="Nordberg H.P."/>
            <person name="Cantor M.N."/>
            <person name="Hua S.X."/>
        </authorList>
    </citation>
    <scope>NUCLEOTIDE SEQUENCE [LARGE SCALE GENOMIC DNA]</scope>
    <source>
        <strain evidence="2 3">F 1598</strain>
    </source>
</reference>